<comment type="caution">
    <text evidence="2">The sequence shown here is derived from an EMBL/GenBank/DDBJ whole genome shotgun (WGS) entry which is preliminary data.</text>
</comment>
<dbReference type="Proteomes" id="UP001464378">
    <property type="component" value="Unassembled WGS sequence"/>
</dbReference>
<sequence>MTDYIALALADQDERENSETAELLLEQHSAAGVGRKKARERAAEGGGTAWNGGAPEAGTLTGEEPDRRDARKQDEQDGGLEDLAVGRTRAWLETAETTASVGAASWLEGAAAVFRGSASGGGGLYQRLRQAQTAAEYRPSRTSVALLPAEAQSGSVQGLAELDRAFQRDARRYDGGFELY</sequence>
<reference evidence="2 3" key="1">
    <citation type="submission" date="2024-03" db="EMBL/GenBank/DDBJ databases">
        <title>Human intestinal bacterial collection.</title>
        <authorList>
            <person name="Pauvert C."/>
            <person name="Hitch T.C.A."/>
            <person name="Clavel T."/>
        </authorList>
    </citation>
    <scope>NUCLEOTIDE SEQUENCE [LARGE SCALE GENOMIC DNA]</scope>
    <source>
        <strain evidence="2 3">CLA-AP-H29</strain>
    </source>
</reference>
<evidence type="ECO:0000313" key="3">
    <source>
        <dbReference type="Proteomes" id="UP001464378"/>
    </source>
</evidence>
<evidence type="ECO:0000313" key="2">
    <source>
        <dbReference type="EMBL" id="MEQ2444452.1"/>
    </source>
</evidence>
<organism evidence="2 3">
    <name type="scientific">Pseudoflavonifractor intestinihominis</name>
    <dbReference type="NCBI Taxonomy" id="3133171"/>
    <lineage>
        <taxon>Bacteria</taxon>
        <taxon>Bacillati</taxon>
        <taxon>Bacillota</taxon>
        <taxon>Clostridia</taxon>
        <taxon>Eubacteriales</taxon>
        <taxon>Oscillospiraceae</taxon>
        <taxon>Pseudoflavonifractor</taxon>
    </lineage>
</organism>
<name>A0ABV1ECR0_9FIRM</name>
<evidence type="ECO:0000256" key="1">
    <source>
        <dbReference type="SAM" id="MobiDB-lite"/>
    </source>
</evidence>
<dbReference type="RefSeq" id="WP_349232290.1">
    <property type="nucleotide sequence ID" value="NZ_JBBMFK010000025.1"/>
</dbReference>
<accession>A0ABV1ECR0</accession>
<keyword evidence="3" id="KW-1185">Reference proteome</keyword>
<feature type="compositionally biased region" description="Basic and acidic residues" evidence="1">
    <location>
        <begin position="64"/>
        <end position="75"/>
    </location>
</feature>
<gene>
    <name evidence="2" type="ORF">WMO64_13380</name>
</gene>
<protein>
    <submittedName>
        <fullName evidence="2">Uncharacterized protein</fullName>
    </submittedName>
</protein>
<dbReference type="EMBL" id="JBBMFK010000025">
    <property type="protein sequence ID" value="MEQ2444452.1"/>
    <property type="molecule type" value="Genomic_DNA"/>
</dbReference>
<proteinExistence type="predicted"/>
<feature type="region of interest" description="Disordered" evidence="1">
    <location>
        <begin position="26"/>
        <end position="86"/>
    </location>
</feature>